<keyword evidence="6" id="KW-1185">Reference proteome</keyword>
<sequence length="289" mass="33046">MNYYIVIPAHNEAAFIQLTLTSIVEQTLLPKKVVVVNDNSSDGTETIIDNFANQYDFITKVNSNSSDEHLPGSKVINAFYKGFETLDAHFDIIVKLDADIILPKNYFETICDHFKNDATIGIAGGLAYIEKNGQWVYETIADKNHVRGPFKAYRKECFEQIGGLQKSLGWDTADVLLARFHNWKVFVDETLEVKHLKPTGNAYKQKVHRNHGAVFYKLGYGFWISLISSVKIALKKKSIAVFSGYMKGFFAAKKAQTPKMVTSKQERFIRSYRRSQMLNKIKQFFLFRS</sequence>
<name>A0ABR7QBD5_9FLAO</name>
<dbReference type="RefSeq" id="WP_187562757.1">
    <property type="nucleotide sequence ID" value="NZ_JACGWS010000008.1"/>
</dbReference>
<comment type="similarity">
    <text evidence="1">Belongs to the glycosyltransferase 2 family.</text>
</comment>
<gene>
    <name evidence="5" type="ORF">H2O64_13615</name>
</gene>
<dbReference type="Pfam" id="PF00535">
    <property type="entry name" value="Glycos_transf_2"/>
    <property type="match status" value="1"/>
</dbReference>
<accession>A0ABR7QBD5</accession>
<dbReference type="PANTHER" id="PTHR43630:SF1">
    <property type="entry name" value="POLY-BETA-1,6-N-ACETYL-D-GLUCOSAMINE SYNTHASE"/>
    <property type="match status" value="1"/>
</dbReference>
<evidence type="ECO:0000256" key="3">
    <source>
        <dbReference type="ARBA" id="ARBA00022679"/>
    </source>
</evidence>
<protein>
    <submittedName>
        <fullName evidence="5">Glycosyltransferase family 2 protein</fullName>
    </submittedName>
</protein>
<evidence type="ECO:0000313" key="5">
    <source>
        <dbReference type="EMBL" id="MBC8755708.1"/>
    </source>
</evidence>
<organism evidence="5 6">
    <name type="scientific">Kordia aestuariivivens</name>
    <dbReference type="NCBI Taxonomy" id="2759037"/>
    <lineage>
        <taxon>Bacteria</taxon>
        <taxon>Pseudomonadati</taxon>
        <taxon>Bacteroidota</taxon>
        <taxon>Flavobacteriia</taxon>
        <taxon>Flavobacteriales</taxon>
        <taxon>Flavobacteriaceae</taxon>
        <taxon>Kordia</taxon>
    </lineage>
</organism>
<keyword evidence="2" id="KW-0328">Glycosyltransferase</keyword>
<dbReference type="InterPro" id="IPR029044">
    <property type="entry name" value="Nucleotide-diphossugar_trans"/>
</dbReference>
<feature type="domain" description="Glycosyltransferase 2-like" evidence="4">
    <location>
        <begin position="5"/>
        <end position="140"/>
    </location>
</feature>
<dbReference type="InterPro" id="IPR001173">
    <property type="entry name" value="Glyco_trans_2-like"/>
</dbReference>
<evidence type="ECO:0000256" key="2">
    <source>
        <dbReference type="ARBA" id="ARBA00022676"/>
    </source>
</evidence>
<dbReference type="Proteomes" id="UP000619238">
    <property type="component" value="Unassembled WGS sequence"/>
</dbReference>
<evidence type="ECO:0000259" key="4">
    <source>
        <dbReference type="Pfam" id="PF00535"/>
    </source>
</evidence>
<dbReference type="PANTHER" id="PTHR43630">
    <property type="entry name" value="POLY-BETA-1,6-N-ACETYL-D-GLUCOSAMINE SYNTHASE"/>
    <property type="match status" value="1"/>
</dbReference>
<dbReference type="EMBL" id="JACGWS010000008">
    <property type="protein sequence ID" value="MBC8755708.1"/>
    <property type="molecule type" value="Genomic_DNA"/>
</dbReference>
<evidence type="ECO:0000256" key="1">
    <source>
        <dbReference type="ARBA" id="ARBA00006739"/>
    </source>
</evidence>
<dbReference type="SUPFAM" id="SSF53448">
    <property type="entry name" value="Nucleotide-diphospho-sugar transferases"/>
    <property type="match status" value="1"/>
</dbReference>
<evidence type="ECO:0000313" key="6">
    <source>
        <dbReference type="Proteomes" id="UP000619238"/>
    </source>
</evidence>
<reference evidence="5 6" key="1">
    <citation type="submission" date="2020-07" db="EMBL/GenBank/DDBJ databases">
        <title>Description of Kordia aestuariivivens sp. nov., isolated from a tidal flat.</title>
        <authorList>
            <person name="Park S."/>
            <person name="Yoon J.-H."/>
        </authorList>
    </citation>
    <scope>NUCLEOTIDE SEQUENCE [LARGE SCALE GENOMIC DNA]</scope>
    <source>
        <strain evidence="5 6">YSTF-M3</strain>
    </source>
</reference>
<keyword evidence="3" id="KW-0808">Transferase</keyword>
<comment type="caution">
    <text evidence="5">The sequence shown here is derived from an EMBL/GenBank/DDBJ whole genome shotgun (WGS) entry which is preliminary data.</text>
</comment>
<proteinExistence type="inferred from homology"/>
<dbReference type="CDD" id="cd00761">
    <property type="entry name" value="Glyco_tranf_GTA_type"/>
    <property type="match status" value="1"/>
</dbReference>
<dbReference type="Gene3D" id="3.90.550.10">
    <property type="entry name" value="Spore Coat Polysaccharide Biosynthesis Protein SpsA, Chain A"/>
    <property type="match status" value="1"/>
</dbReference>